<evidence type="ECO:0000256" key="2">
    <source>
        <dbReference type="SAM" id="SignalP"/>
    </source>
</evidence>
<comment type="caution">
    <text evidence="4">The sequence shown here is derived from an EMBL/GenBank/DDBJ whole genome shotgun (WGS) entry which is preliminary data.</text>
</comment>
<accession>A0A841N9G7</accession>
<keyword evidence="1 2" id="KW-0732">Signal</keyword>
<dbReference type="Proteomes" id="UP000589738">
    <property type="component" value="Unassembled WGS sequence"/>
</dbReference>
<dbReference type="InterPro" id="IPR026444">
    <property type="entry name" value="Secre_tail"/>
</dbReference>
<reference evidence="4 5" key="1">
    <citation type="submission" date="2020-08" db="EMBL/GenBank/DDBJ databases">
        <title>Functional genomics of gut bacteria from endangered species of beetles.</title>
        <authorList>
            <person name="Carlos-Shanley C."/>
        </authorList>
    </citation>
    <scope>NUCLEOTIDE SEQUENCE [LARGE SCALE GENOMIC DNA]</scope>
    <source>
        <strain evidence="4 5">S00136</strain>
    </source>
</reference>
<dbReference type="Pfam" id="PF18962">
    <property type="entry name" value="Por_Secre_tail"/>
    <property type="match status" value="1"/>
</dbReference>
<organism evidence="4 5">
    <name type="scientific">Chryseobacterium shigense</name>
    <dbReference type="NCBI Taxonomy" id="297244"/>
    <lineage>
        <taxon>Bacteria</taxon>
        <taxon>Pseudomonadati</taxon>
        <taxon>Bacteroidota</taxon>
        <taxon>Flavobacteriia</taxon>
        <taxon>Flavobacteriales</taxon>
        <taxon>Weeksellaceae</taxon>
        <taxon>Chryseobacterium group</taxon>
        <taxon>Chryseobacterium</taxon>
    </lineage>
</organism>
<keyword evidence="5" id="KW-1185">Reference proteome</keyword>
<dbReference type="AlphaFoldDB" id="A0A841N9G7"/>
<proteinExistence type="predicted"/>
<sequence>MKKILLSVAIMATNFAFSQITLETTYTSENLQVYTNATETNYYSVGQNLTTVKIYNANHTLKKQFSPTIPTGYSMNISSYNNFILSKNIFNTDNLLEIVVVFSKYDNGLINKIVIFNEDGQIVKDFGENYRFDDEFDFYVYHDNTTNTNKLRLYKVTINSTEIYNLSTTSLAAKEVQSQNKLSAFPIPTNKILNIINPDNGANKVQIYDTSGKLVMNKVFSSNEDKIAIDVETLTKGIYIYKIGELSSKFIKN</sequence>
<dbReference type="NCBIfam" id="TIGR04183">
    <property type="entry name" value="Por_Secre_tail"/>
    <property type="match status" value="1"/>
</dbReference>
<feature type="domain" description="Secretion system C-terminal sorting" evidence="3">
    <location>
        <begin position="185"/>
        <end position="250"/>
    </location>
</feature>
<feature type="signal peptide" evidence="2">
    <location>
        <begin position="1"/>
        <end position="18"/>
    </location>
</feature>
<gene>
    <name evidence="4" type="ORF">HNP36_002798</name>
</gene>
<name>A0A841N9G7_9FLAO</name>
<dbReference type="RefSeq" id="WP_184164659.1">
    <property type="nucleotide sequence ID" value="NZ_JACHLC010000003.1"/>
</dbReference>
<feature type="chain" id="PRO_5032334611" description="Secretion system C-terminal sorting domain-containing protein" evidence="2">
    <location>
        <begin position="19"/>
        <end position="253"/>
    </location>
</feature>
<evidence type="ECO:0000313" key="5">
    <source>
        <dbReference type="Proteomes" id="UP000589738"/>
    </source>
</evidence>
<dbReference type="EMBL" id="JACHLC010000003">
    <property type="protein sequence ID" value="MBB6371713.1"/>
    <property type="molecule type" value="Genomic_DNA"/>
</dbReference>
<evidence type="ECO:0000256" key="1">
    <source>
        <dbReference type="ARBA" id="ARBA00022729"/>
    </source>
</evidence>
<protein>
    <recommendedName>
        <fullName evidence="3">Secretion system C-terminal sorting domain-containing protein</fullName>
    </recommendedName>
</protein>
<evidence type="ECO:0000259" key="3">
    <source>
        <dbReference type="Pfam" id="PF18962"/>
    </source>
</evidence>
<evidence type="ECO:0000313" key="4">
    <source>
        <dbReference type="EMBL" id="MBB6371713.1"/>
    </source>
</evidence>